<dbReference type="InterPro" id="IPR025720">
    <property type="entry name" value="RibU"/>
</dbReference>
<name>W7D875_9LIST</name>
<dbReference type="EMBL" id="AODH01000010">
    <property type="protein sequence ID" value="EUJ41623.1"/>
    <property type="molecule type" value="Genomic_DNA"/>
</dbReference>
<dbReference type="Proteomes" id="UP000019243">
    <property type="component" value="Unassembled WGS sequence"/>
</dbReference>
<proteinExistence type="inferred from homology"/>
<keyword evidence="4 8" id="KW-1003">Cell membrane</keyword>
<feature type="transmembrane region" description="Helical" evidence="9">
    <location>
        <begin position="109"/>
        <end position="133"/>
    </location>
</feature>
<dbReference type="PANTHER" id="PTHR38438">
    <property type="entry name" value="RIBOFLAVIN TRANSPORTER RIBU"/>
    <property type="match status" value="1"/>
</dbReference>
<evidence type="ECO:0000256" key="6">
    <source>
        <dbReference type="ARBA" id="ARBA00022989"/>
    </source>
</evidence>
<comment type="caution">
    <text evidence="10">The sequence shown here is derived from an EMBL/GenBank/DDBJ whole genome shotgun (WGS) entry which is preliminary data.</text>
</comment>
<evidence type="ECO:0000256" key="7">
    <source>
        <dbReference type="ARBA" id="ARBA00023136"/>
    </source>
</evidence>
<keyword evidence="7 8" id="KW-0472">Membrane</keyword>
<evidence type="ECO:0000256" key="1">
    <source>
        <dbReference type="ARBA" id="ARBA00004651"/>
    </source>
</evidence>
<feature type="transmembrane region" description="Helical" evidence="9">
    <location>
        <begin position="43"/>
        <end position="63"/>
    </location>
</feature>
<dbReference type="STRING" id="1265861.BCAMP_03055"/>
<evidence type="ECO:0000256" key="3">
    <source>
        <dbReference type="ARBA" id="ARBA00022448"/>
    </source>
</evidence>
<dbReference type="Pfam" id="PF12822">
    <property type="entry name" value="ECF_trnsprt"/>
    <property type="match status" value="1"/>
</dbReference>
<evidence type="ECO:0000256" key="4">
    <source>
        <dbReference type="ARBA" id="ARBA00022475"/>
    </source>
</evidence>
<evidence type="ECO:0000256" key="9">
    <source>
        <dbReference type="SAM" id="Phobius"/>
    </source>
</evidence>
<dbReference type="PANTHER" id="PTHR38438:SF1">
    <property type="entry name" value="RIBOFLAVIN TRANSPORTER RIBU"/>
    <property type="match status" value="1"/>
</dbReference>
<dbReference type="RefSeq" id="WP_035313475.1">
    <property type="nucleotide sequence ID" value="NZ_AODH01000010.1"/>
</dbReference>
<dbReference type="Gene3D" id="1.10.1760.20">
    <property type="match status" value="1"/>
</dbReference>
<comment type="subcellular location">
    <subcellularLocation>
        <location evidence="1">Cell membrane</location>
        <topology evidence="1">Multi-pass membrane protein</topology>
    </subcellularLocation>
</comment>
<dbReference type="GO" id="GO:0005886">
    <property type="term" value="C:plasma membrane"/>
    <property type="evidence" value="ECO:0007669"/>
    <property type="project" value="UniProtKB-SubCell"/>
</dbReference>
<comment type="similarity">
    <text evidence="2 8">Belongs to the prokaryotic riboflavin transporter (P-RFT) (TC 2.A.87) family.</text>
</comment>
<keyword evidence="11" id="KW-1185">Reference proteome</keyword>
<keyword evidence="5 9" id="KW-0812">Transmembrane</keyword>
<accession>W7D875</accession>
<organism evidence="10 11">
    <name type="scientific">Brochothrix campestris FSL F6-1037</name>
    <dbReference type="NCBI Taxonomy" id="1265861"/>
    <lineage>
        <taxon>Bacteria</taxon>
        <taxon>Bacillati</taxon>
        <taxon>Bacillota</taxon>
        <taxon>Bacilli</taxon>
        <taxon>Bacillales</taxon>
        <taxon>Listeriaceae</taxon>
        <taxon>Brochothrix</taxon>
    </lineage>
</organism>
<dbReference type="OrthoDB" id="9809216at2"/>
<gene>
    <name evidence="10" type="ORF">BCAMP_03055</name>
</gene>
<evidence type="ECO:0000313" key="11">
    <source>
        <dbReference type="Proteomes" id="UP000019243"/>
    </source>
</evidence>
<comment type="function">
    <text evidence="8">Probably a riboflavin-binding protein that interacts with the energy-coupling factor (ECF) ABC-transporter complex.</text>
</comment>
<keyword evidence="3 8" id="KW-0813">Transport</keyword>
<dbReference type="AlphaFoldDB" id="W7D875"/>
<protein>
    <recommendedName>
        <fullName evidence="8">Riboflavin transporter</fullName>
    </recommendedName>
</protein>
<evidence type="ECO:0000256" key="5">
    <source>
        <dbReference type="ARBA" id="ARBA00022692"/>
    </source>
</evidence>
<dbReference type="InterPro" id="IPR024529">
    <property type="entry name" value="ECF_trnsprt_substrate-spec"/>
</dbReference>
<keyword evidence="6 9" id="KW-1133">Transmembrane helix</keyword>
<evidence type="ECO:0000313" key="10">
    <source>
        <dbReference type="EMBL" id="EUJ41623.1"/>
    </source>
</evidence>
<evidence type="ECO:0000256" key="2">
    <source>
        <dbReference type="ARBA" id="ARBA00005540"/>
    </source>
</evidence>
<dbReference type="PIRSF" id="PIRSF037778">
    <property type="entry name" value="UCP037778_transp_RibU"/>
    <property type="match status" value="1"/>
</dbReference>
<feature type="transmembrane region" description="Helical" evidence="9">
    <location>
        <begin position="153"/>
        <end position="177"/>
    </location>
</feature>
<sequence>MTNSKVKMLVSVSMLSALAYILTLIKFPLPVFPDFLTIDFSDIPAMLGAFIFGPVAGVLILFIKNVINYMTIGSPVAFPIGQAANFVAGLLYVLPTHYIYRHFKGNKKALITGIGVSTVLMTVFMSLFNYYILLPVYLKLLHFDLGVSYAKTVVVSIMPFNLIKGVIVGYLFLLMFGRMQKWIERQRKQT</sequence>
<evidence type="ECO:0000256" key="8">
    <source>
        <dbReference type="PIRNR" id="PIRNR037778"/>
    </source>
</evidence>
<dbReference type="GO" id="GO:0032217">
    <property type="term" value="F:riboflavin transmembrane transporter activity"/>
    <property type="evidence" value="ECO:0007669"/>
    <property type="project" value="UniProtKB-UniRule"/>
</dbReference>
<reference evidence="10 11" key="1">
    <citation type="submission" date="2012-12" db="EMBL/GenBank/DDBJ databases">
        <title>Novel taxa of Listeriaceae from agricultural environments in the United States.</title>
        <authorList>
            <person name="den Bakker H.C."/>
            <person name="Allred A."/>
            <person name="Warchocki S."/>
            <person name="Wright E.M."/>
            <person name="Burrell A."/>
            <person name="Nightingale K.K."/>
            <person name="Kephart D."/>
            <person name="Wiedmann M."/>
        </authorList>
    </citation>
    <scope>NUCLEOTIDE SEQUENCE [LARGE SCALE GENOMIC DNA]</scope>
    <source>
        <strain evidence="10 11">FSL F6-1037</strain>
    </source>
</reference>